<name>A0ACB7HWR3_MANES</name>
<comment type="caution">
    <text evidence="1">The sequence shown here is derived from an EMBL/GenBank/DDBJ whole genome shotgun (WGS) entry which is preliminary data.</text>
</comment>
<protein>
    <submittedName>
        <fullName evidence="1">Uncharacterized protein</fullName>
    </submittedName>
</protein>
<accession>A0ACB7HWR3</accession>
<evidence type="ECO:0000313" key="2">
    <source>
        <dbReference type="Proteomes" id="UP000091857"/>
    </source>
</evidence>
<reference evidence="2" key="1">
    <citation type="journal article" date="2016" name="Nat. Biotechnol.">
        <title>Sequencing wild and cultivated cassava and related species reveals extensive interspecific hybridization and genetic diversity.</title>
        <authorList>
            <person name="Bredeson J.V."/>
            <person name="Lyons J.B."/>
            <person name="Prochnik S.E."/>
            <person name="Wu G.A."/>
            <person name="Ha C.M."/>
            <person name="Edsinger-Gonzales E."/>
            <person name="Grimwood J."/>
            <person name="Schmutz J."/>
            <person name="Rabbi I.Y."/>
            <person name="Egesi C."/>
            <person name="Nauluvula P."/>
            <person name="Lebot V."/>
            <person name="Ndunguru J."/>
            <person name="Mkamilo G."/>
            <person name="Bart R.S."/>
            <person name="Setter T.L."/>
            <person name="Gleadow R.M."/>
            <person name="Kulakow P."/>
            <person name="Ferguson M.E."/>
            <person name="Rounsley S."/>
            <person name="Rokhsar D.S."/>
        </authorList>
    </citation>
    <scope>NUCLEOTIDE SEQUENCE [LARGE SCALE GENOMIC DNA]</scope>
    <source>
        <strain evidence="2">cv. AM560-2</strain>
    </source>
</reference>
<dbReference type="EMBL" id="CM004389">
    <property type="protein sequence ID" value="KAG8656965.1"/>
    <property type="molecule type" value="Genomic_DNA"/>
</dbReference>
<proteinExistence type="predicted"/>
<keyword evidence="2" id="KW-1185">Reference proteome</keyword>
<sequence length="1058" mass="117756">MREMEFSEEDKQLMQKMAKILDEVKASNATHIRKLKEISILRSKSPSPLQFGALFFKTLAPLFQIQRRTASAERIVRFVSVFGSAPDSSNSSASDEFLGEFLKFLIVAAMSSNKTARFRACQIISEIIMRLPDDAEVSDDLWDEIIECMKVRMGDKVPVIRTFAVRALSRFASDTENSDILDLFLGALPLEQNAEVRKTIVLALPPSNATSLAIVNCTLDVSESVRRAAYCVLANKFPLQSLSIKLRTVILQRGLADRSVAVSKECLKLMRDEWLSKCCNDDPVQLLKYLDVETYESVGETVMIALLQNGLVKLHDGQSIRDYISLTSSEIEGESPDCHRGIHLMEPEFALYWKTVCKHLQTEAQEKGSNAATTMGTEAAVYAAEASDNNDLLERILPATVSDYIVLVKAHIDAGANYHFVSRQLLLLGAMLDYSDSTSRKVASSFVQELLHKPLQHEVDDEGNQVVIGDGVNLGGDKDWADAVSSLARKVHAATGEFEEVVVQVIEELAQPCRERTADFMQWMHCLAVTGLLLENSKSLQGLQGRAIEPSELLQSLLLPGAKHGHLDVQRVAIRCLGLFGLLERKPSKELVMQLTISFASDLPPISIMACKALIDVAMWHGPQEVDKALGQEHVSQFEDSKNAFNPEKISDADSNVELLDLLYAGLDRNDWAKSVQHDENETVQAILCEGFAKILLLSEKYSSLPTSLHSRILAKLIILYFSNETKDLQRLKQCLSVFFEHYPSLSVNHKKCLSKAFVPVMRSLWPGIYGNAGGAATVVSNMRKRAVQASRFMLQMMQAPLFAKQTKIEDENGSTELPETIDSTLQPSFECGEEGLAICIAAEVASFAIKKTAAERAYVSALSRILILLHFRVSEQLVIKLMRRLLNHVAESVSADKDLVKELKQMAEHLKSLDKLPDEELLPDQANHILGMLELDFNLDVDSSYAFPQTPAPPRSSAFPQTPAPPRSSKPTRTRRRARREEQTSSDEETSSPIIVQTVHGTTGRSQRASKTAALSKITSSRVVRRDKYNEEEEEEEEESSEVTSEEDSDDSDQYTE</sequence>
<organism evidence="1 2">
    <name type="scientific">Manihot esculenta</name>
    <name type="common">Cassava</name>
    <name type="synonym">Jatropha manihot</name>
    <dbReference type="NCBI Taxonomy" id="3983"/>
    <lineage>
        <taxon>Eukaryota</taxon>
        <taxon>Viridiplantae</taxon>
        <taxon>Streptophyta</taxon>
        <taxon>Embryophyta</taxon>
        <taxon>Tracheophyta</taxon>
        <taxon>Spermatophyta</taxon>
        <taxon>Magnoliopsida</taxon>
        <taxon>eudicotyledons</taxon>
        <taxon>Gunneridae</taxon>
        <taxon>Pentapetalae</taxon>
        <taxon>rosids</taxon>
        <taxon>fabids</taxon>
        <taxon>Malpighiales</taxon>
        <taxon>Euphorbiaceae</taxon>
        <taxon>Crotonoideae</taxon>
        <taxon>Manihoteae</taxon>
        <taxon>Manihot</taxon>
    </lineage>
</organism>
<gene>
    <name evidence="1" type="ORF">MANES_03G027200v8</name>
</gene>
<dbReference type="Proteomes" id="UP000091857">
    <property type="component" value="Chromosome 3"/>
</dbReference>
<evidence type="ECO:0000313" key="1">
    <source>
        <dbReference type="EMBL" id="KAG8656965.1"/>
    </source>
</evidence>